<name>A0A1I3XAI8_9HYPH</name>
<protein>
    <recommendedName>
        <fullName evidence="3">Secreted protein</fullName>
    </recommendedName>
</protein>
<evidence type="ECO:0000313" key="2">
    <source>
        <dbReference type="Proteomes" id="UP000199598"/>
    </source>
</evidence>
<comment type="caution">
    <text evidence="1">The sequence shown here is derived from an EMBL/GenBank/DDBJ whole genome shotgun (WGS) entry which is preliminary data.</text>
</comment>
<keyword evidence="2" id="KW-1185">Reference proteome</keyword>
<reference evidence="1 2" key="1">
    <citation type="submission" date="2016-10" db="EMBL/GenBank/DDBJ databases">
        <authorList>
            <person name="Varghese N."/>
            <person name="Submissions S."/>
        </authorList>
    </citation>
    <scope>NUCLEOTIDE SEQUENCE [LARGE SCALE GENOMIC DNA]</scope>
    <source>
        <strain evidence="1 2">DSM 16392</strain>
    </source>
</reference>
<dbReference type="EMBL" id="FOSK01000002">
    <property type="protein sequence ID" value="SFK16387.1"/>
    <property type="molecule type" value="Genomic_DNA"/>
</dbReference>
<evidence type="ECO:0000313" key="1">
    <source>
        <dbReference type="EMBL" id="SFK16387.1"/>
    </source>
</evidence>
<gene>
    <name evidence="1" type="ORF">SAMN04488518_102465</name>
</gene>
<accession>A0A1I3XAI8</accession>
<proteinExistence type="predicted"/>
<sequence>MKRRSTVCVVLNAVEMVLRSYLRSFVLLELRLRFYVCRITSANIGSALKPQKGIEKIYPPTSDGVVETLCNALRG</sequence>
<organism evidence="1 2">
    <name type="scientific">Pseudovibrio ascidiaceicola</name>
    <dbReference type="NCBI Taxonomy" id="285279"/>
    <lineage>
        <taxon>Bacteria</taxon>
        <taxon>Pseudomonadati</taxon>
        <taxon>Pseudomonadota</taxon>
        <taxon>Alphaproteobacteria</taxon>
        <taxon>Hyphomicrobiales</taxon>
        <taxon>Stappiaceae</taxon>
        <taxon>Pseudovibrio</taxon>
    </lineage>
</organism>
<evidence type="ECO:0008006" key="3">
    <source>
        <dbReference type="Google" id="ProtNLM"/>
    </source>
</evidence>
<dbReference type="Proteomes" id="UP000199598">
    <property type="component" value="Unassembled WGS sequence"/>
</dbReference>